<proteinExistence type="predicted"/>
<dbReference type="AlphaFoldDB" id="S5DVK4"/>
<accession>S5DVK4</accession>
<evidence type="ECO:0000313" key="1">
    <source>
        <dbReference type="EMBL" id="AGQ18987.1"/>
    </source>
</evidence>
<dbReference type="Pfam" id="PF13384">
    <property type="entry name" value="HTH_23"/>
    <property type="match status" value="1"/>
</dbReference>
<dbReference type="SUPFAM" id="SSF46689">
    <property type="entry name" value="Homeodomain-like"/>
    <property type="match status" value="1"/>
</dbReference>
<dbReference type="Gene3D" id="1.10.10.10">
    <property type="entry name" value="Winged helix-like DNA-binding domain superfamily/Winged helix DNA-binding domain"/>
    <property type="match status" value="1"/>
</dbReference>
<name>S5DVK4_9ACTN</name>
<protein>
    <submittedName>
        <fullName evidence="1">MedDCM-OCT-S30-C42-cds2</fullName>
    </submittedName>
</protein>
<dbReference type="EMBL" id="KC811119">
    <property type="protein sequence ID" value="AGQ18987.1"/>
    <property type="molecule type" value="Genomic_DNA"/>
</dbReference>
<dbReference type="InterPro" id="IPR009057">
    <property type="entry name" value="Homeodomain-like_sf"/>
</dbReference>
<dbReference type="InterPro" id="IPR036388">
    <property type="entry name" value="WH-like_DNA-bd_sf"/>
</dbReference>
<reference evidence="1" key="1">
    <citation type="journal article" date="2013" name="Sci. Rep.">
        <title>Metagenomics uncovers a new group of low GC and ultra-small marine Actinobacteria.</title>
        <authorList>
            <person name="Ghai R."/>
            <person name="Mizuno C.M."/>
            <person name="Picazo A."/>
            <person name="Camacho A."/>
            <person name="Rodriguez-Valera F."/>
        </authorList>
    </citation>
    <scope>NUCLEOTIDE SEQUENCE</scope>
</reference>
<organism evidence="1">
    <name type="scientific">Candidatus Actinomarina minuta</name>
    <dbReference type="NCBI Taxonomy" id="1389454"/>
    <lineage>
        <taxon>Bacteria</taxon>
        <taxon>Bacillati</taxon>
        <taxon>Actinomycetota</taxon>
        <taxon>Actinomycetes</taxon>
        <taxon>Candidatus Actinomarinidae</taxon>
        <taxon>Candidatus Actinomarinales</taxon>
        <taxon>Candidatus Actinomarineae</taxon>
        <taxon>Candidatus Actinomarinaceae</taxon>
        <taxon>Candidatus Actinomarina</taxon>
    </lineage>
</organism>
<sequence>MISTVKIIYMEENKPDNKDFRIAELHVEGLSNSQIADALGINRSTVYRRLQTPQCKAVVNEIRNIYHNSLIARLHNLAAKVITAYDKKVLDGDVTAGELNGFLRVVSNLFMKDPTLYEFENPEIVSYVQYQRDLDITPIERFKIGEKGDK</sequence>